<proteinExistence type="predicted"/>
<organism evidence="3">
    <name type="scientific">Schistocephalus solidus</name>
    <name type="common">Tapeworm</name>
    <dbReference type="NCBI Taxonomy" id="70667"/>
    <lineage>
        <taxon>Eukaryota</taxon>
        <taxon>Metazoa</taxon>
        <taxon>Spiralia</taxon>
        <taxon>Lophotrochozoa</taxon>
        <taxon>Platyhelminthes</taxon>
        <taxon>Cestoda</taxon>
        <taxon>Eucestoda</taxon>
        <taxon>Diphyllobothriidea</taxon>
        <taxon>Diphyllobothriidae</taxon>
        <taxon>Schistocephalus</taxon>
    </lineage>
</organism>
<dbReference type="GO" id="GO:0003824">
    <property type="term" value="F:catalytic activity"/>
    <property type="evidence" value="ECO:0007669"/>
    <property type="project" value="InterPro"/>
</dbReference>
<feature type="compositionally biased region" description="Polar residues" evidence="1">
    <location>
        <begin position="204"/>
        <end position="214"/>
    </location>
</feature>
<name>A0A183TNQ9_SCHSO</name>
<evidence type="ECO:0000259" key="2">
    <source>
        <dbReference type="Pfam" id="PF03372"/>
    </source>
</evidence>
<dbReference type="Pfam" id="PF03372">
    <property type="entry name" value="Exo_endo_phos"/>
    <property type="match status" value="1"/>
</dbReference>
<feature type="region of interest" description="Disordered" evidence="1">
    <location>
        <begin position="204"/>
        <end position="229"/>
    </location>
</feature>
<feature type="domain" description="Endonuclease/exonuclease/phosphatase" evidence="2">
    <location>
        <begin position="1"/>
        <end position="144"/>
    </location>
</feature>
<dbReference type="Gene3D" id="3.60.10.10">
    <property type="entry name" value="Endonuclease/exonuclease/phosphatase"/>
    <property type="match status" value="1"/>
</dbReference>
<dbReference type="WBParaSite" id="SSLN_0001879001-mRNA-1">
    <property type="protein sequence ID" value="SSLN_0001879001-mRNA-1"/>
    <property type="gene ID" value="SSLN_0001879001"/>
</dbReference>
<protein>
    <submittedName>
        <fullName evidence="3">Endo/exonuclease/phosphatase domain-containing protein</fullName>
    </submittedName>
</protein>
<sequence>LARYKVDITALSETRFSEQGQLGEVGSGYTFFWSGRPKAELRDAGVVFANRNDIMGRLPCLPQGINDRLMSLHLHLRGGKFATIISAYTPPMTSSDAVKDKFYEDLHALLATMSKADMLIVLGDFNTRCWFDGNDANISNLLAEKNELHEAYMDLRTDATKVAFFRCRRLVPQRLREMQDAWMIRKTENIQGYVDRNEIKKTFSKPSRASTSPVQRGPHRCSALTAQLC</sequence>
<evidence type="ECO:0000313" key="3">
    <source>
        <dbReference type="WBParaSite" id="SSLN_0001879001-mRNA-1"/>
    </source>
</evidence>
<dbReference type="SUPFAM" id="SSF56219">
    <property type="entry name" value="DNase I-like"/>
    <property type="match status" value="1"/>
</dbReference>
<reference evidence="3" key="1">
    <citation type="submission" date="2016-06" db="UniProtKB">
        <authorList>
            <consortium name="WormBaseParasite"/>
        </authorList>
    </citation>
    <scope>IDENTIFICATION</scope>
</reference>
<dbReference type="InterPro" id="IPR036691">
    <property type="entry name" value="Endo/exonu/phosph_ase_sf"/>
</dbReference>
<dbReference type="InterPro" id="IPR005135">
    <property type="entry name" value="Endo/exonuclease/phosphatase"/>
</dbReference>
<evidence type="ECO:0000256" key="1">
    <source>
        <dbReference type="SAM" id="MobiDB-lite"/>
    </source>
</evidence>
<dbReference type="AlphaFoldDB" id="A0A183TNQ9"/>
<accession>A0A183TNQ9</accession>